<dbReference type="eggNOG" id="ENOG502Z7IK">
    <property type="taxonomic scope" value="Bacteria"/>
</dbReference>
<name>H2IWN3_RAHAC</name>
<dbReference type="KEGG" id="raq:Rahaq2_4329"/>
<dbReference type="SUPFAM" id="SSF75005">
    <property type="entry name" value="Arabinanase/levansucrase/invertase"/>
    <property type="match status" value="1"/>
</dbReference>
<dbReference type="HOGENOM" id="CLU_075484_0_0_6"/>
<dbReference type="EMBL" id="CP003244">
    <property type="protein sequence ID" value="AEX54082.1"/>
    <property type="molecule type" value="Genomic_DNA"/>
</dbReference>
<dbReference type="Proteomes" id="UP000009010">
    <property type="component" value="Chromosome"/>
</dbReference>
<evidence type="ECO:0008006" key="3">
    <source>
        <dbReference type="Google" id="ProtNLM"/>
    </source>
</evidence>
<proteinExistence type="predicted"/>
<dbReference type="AlphaFoldDB" id="H2IWN3"/>
<reference evidence="1 2" key="1">
    <citation type="journal article" date="2012" name="J. Bacteriol.">
        <title>Complete Genome Sequence of Rahnella aquatilis CIP 78.65.</title>
        <authorList>
            <person name="Martinez R.J."/>
            <person name="Bruce D."/>
            <person name="Detter C."/>
            <person name="Goodwin L.A."/>
            <person name="Han J."/>
            <person name="Han C.S."/>
            <person name="Held B."/>
            <person name="Land M.L."/>
            <person name="Mikhailova N."/>
            <person name="Nolan M."/>
            <person name="Pennacchio L."/>
            <person name="Pitluck S."/>
            <person name="Tapia R."/>
            <person name="Woyke T."/>
            <person name="Sobecky P.A."/>
        </authorList>
    </citation>
    <scope>NUCLEOTIDE SEQUENCE [LARGE SCALE GENOMIC DNA]</scope>
    <source>
        <strain evidence="2">ATCC 33071 / DSM 4594 / JCM 1683 / NBRC 105701 / NCIMB 13365 / CIP 78.65</strain>
    </source>
</reference>
<keyword evidence="2" id="KW-1185">Reference proteome</keyword>
<dbReference type="PATRIC" id="fig|745277.3.peg.4149"/>
<dbReference type="STRING" id="745277.Rahaq2_4329"/>
<dbReference type="Pfam" id="PF08950">
    <property type="entry name" value="DUF1861"/>
    <property type="match status" value="1"/>
</dbReference>
<gene>
    <name evidence="1" type="ordered locus">Rahaq2_4329</name>
</gene>
<sequence length="312" mass="34211">MGSSWNAAVSTVETLLRQFHSLKLPVPAGEKISFSGAGDDDVYNLTAPFRCADISVIAARVEPRNSELSQVKFFEFDGVRQCTLLPDAPVFALQDPFFARIGGEFIFGGVSVEPADGTSGRLQWRTVLYRGADMYSLRPFFIGPQGMKDIRPVGLPDGKVLLFTRPQGETGGRGTIGYILLDSLEDLTPAKIAQATLLQGQVAAEEWCGVNAAYVLDGHQIGVLGHVARFDARGYRNYYACSFIFNCQTYRCTAMKIIAERKQFKPGAAKRADLEDVIFPGGLCITESSAPRLYCGTSDCEAQWIEINHPFK</sequence>
<evidence type="ECO:0000313" key="1">
    <source>
        <dbReference type="EMBL" id="AEX54082.1"/>
    </source>
</evidence>
<dbReference type="InterPro" id="IPR015045">
    <property type="entry name" value="MPT-1-like_LmxM"/>
</dbReference>
<accession>H2IWN3</accession>
<dbReference type="InterPro" id="IPR023296">
    <property type="entry name" value="Glyco_hydro_beta-prop_sf"/>
</dbReference>
<reference evidence="2" key="2">
    <citation type="submission" date="2012-01" db="EMBL/GenBank/DDBJ databases">
        <title>Complete sequence of chromosome of Rahnella aquatilis CIP 78.65.</title>
        <authorList>
            <person name="Lucas S."/>
            <person name="Han J."/>
            <person name="Lapidus A."/>
            <person name="Cheng J.-F."/>
            <person name="Goodwin L."/>
            <person name="Pitluck S."/>
            <person name="Peters L."/>
            <person name="Ovchinnikova G."/>
            <person name="Held B."/>
            <person name="Detter J.C."/>
            <person name="Han C."/>
            <person name="Tapia R."/>
            <person name="Land M."/>
            <person name="Hauser L."/>
            <person name="Kyrpides N."/>
            <person name="Ivanova N."/>
            <person name="Pagani I."/>
            <person name="Sobecky P."/>
            <person name="Martinez R."/>
            <person name="Woyke T."/>
        </authorList>
    </citation>
    <scope>NUCLEOTIDE SEQUENCE [LARGE SCALE GENOMIC DNA]</scope>
    <source>
        <strain evidence="2">ATCC 33071 / DSM 4594 / JCM 1683 / NBRC 105701 / NCIMB 13365 / CIP 78.65</strain>
    </source>
</reference>
<dbReference type="PANTHER" id="PTHR37036:SF2">
    <property type="entry name" value="DUF1861 FAMILY PROTEIN"/>
    <property type="match status" value="1"/>
</dbReference>
<protein>
    <recommendedName>
        <fullName evidence="3">DUF1861 family protein</fullName>
    </recommendedName>
</protein>
<dbReference type="PANTHER" id="PTHR37036">
    <property type="match status" value="1"/>
</dbReference>
<organism evidence="1 2">
    <name type="scientific">Rahnella aquatilis (strain ATCC 33071 / DSM 4594 / JCM 1683 / NBRC 105701 / NCIMB 13365 / CIP 78.65)</name>
    <dbReference type="NCBI Taxonomy" id="745277"/>
    <lineage>
        <taxon>Bacteria</taxon>
        <taxon>Pseudomonadati</taxon>
        <taxon>Pseudomonadota</taxon>
        <taxon>Gammaproteobacteria</taxon>
        <taxon>Enterobacterales</taxon>
        <taxon>Yersiniaceae</taxon>
        <taxon>Rahnella</taxon>
    </lineage>
</organism>
<dbReference type="Gene3D" id="2.115.10.20">
    <property type="entry name" value="Glycosyl hydrolase domain, family 43"/>
    <property type="match status" value="1"/>
</dbReference>
<evidence type="ECO:0000313" key="2">
    <source>
        <dbReference type="Proteomes" id="UP000009010"/>
    </source>
</evidence>